<dbReference type="Proteomes" id="UP001202134">
    <property type="component" value="Unassembled WGS sequence"/>
</dbReference>
<evidence type="ECO:0008006" key="4">
    <source>
        <dbReference type="Google" id="ProtNLM"/>
    </source>
</evidence>
<reference evidence="2 3" key="1">
    <citation type="submission" date="2022-01" db="EMBL/GenBank/DDBJ databases">
        <title>Whole genome-based taxonomy of the Shewanellaceae.</title>
        <authorList>
            <person name="Martin-Rodriguez A.J."/>
        </authorList>
    </citation>
    <scope>NUCLEOTIDE SEQUENCE [LARGE SCALE GENOMIC DNA]</scope>
    <source>
        <strain evidence="2 3">DSM 24955</strain>
    </source>
</reference>
<keyword evidence="3" id="KW-1185">Reference proteome</keyword>
<gene>
    <name evidence="2" type="ORF">L2737_21905</name>
</gene>
<protein>
    <recommendedName>
        <fullName evidence="4">Yip1 domain-containing protein</fullName>
    </recommendedName>
</protein>
<keyword evidence="1" id="KW-1133">Transmembrane helix</keyword>
<feature type="transmembrane region" description="Helical" evidence="1">
    <location>
        <begin position="138"/>
        <end position="162"/>
    </location>
</feature>
<dbReference type="RefSeq" id="WP_248957097.1">
    <property type="nucleotide sequence ID" value="NZ_JAKIKU010000026.1"/>
</dbReference>
<name>A0ABT0KVT4_9GAMM</name>
<sequence>MSVDIWTLVIVILIVISIVVTITSSYISGKMENEHLKAHFDKLSEDYYKDNEETTFHVPISFFISSVSTVSFFTVIALFVAKNKAFFTENIPFIEKTPYVGISFFYIILIFMFLIIVHEFSISFGRLAVTIGKRTKKAATALVLIIWMFVILGIALIASIALSNYWK</sequence>
<evidence type="ECO:0000256" key="1">
    <source>
        <dbReference type="SAM" id="Phobius"/>
    </source>
</evidence>
<evidence type="ECO:0000313" key="3">
    <source>
        <dbReference type="Proteomes" id="UP001202134"/>
    </source>
</evidence>
<proteinExistence type="predicted"/>
<feature type="transmembrane region" description="Helical" evidence="1">
    <location>
        <begin position="58"/>
        <end position="79"/>
    </location>
</feature>
<accession>A0ABT0KVT4</accession>
<feature type="transmembrane region" description="Helical" evidence="1">
    <location>
        <begin position="99"/>
        <end position="117"/>
    </location>
</feature>
<feature type="transmembrane region" description="Helical" evidence="1">
    <location>
        <begin position="6"/>
        <end position="27"/>
    </location>
</feature>
<keyword evidence="1" id="KW-0812">Transmembrane</keyword>
<comment type="caution">
    <text evidence="2">The sequence shown here is derived from an EMBL/GenBank/DDBJ whole genome shotgun (WGS) entry which is preliminary data.</text>
</comment>
<dbReference type="EMBL" id="JAKIKU010000026">
    <property type="protein sequence ID" value="MCL1047958.1"/>
    <property type="molecule type" value="Genomic_DNA"/>
</dbReference>
<evidence type="ECO:0000313" key="2">
    <source>
        <dbReference type="EMBL" id="MCL1047958.1"/>
    </source>
</evidence>
<keyword evidence="1" id="KW-0472">Membrane</keyword>
<organism evidence="2 3">
    <name type="scientific">Shewanella electrodiphila</name>
    <dbReference type="NCBI Taxonomy" id="934143"/>
    <lineage>
        <taxon>Bacteria</taxon>
        <taxon>Pseudomonadati</taxon>
        <taxon>Pseudomonadota</taxon>
        <taxon>Gammaproteobacteria</taxon>
        <taxon>Alteromonadales</taxon>
        <taxon>Shewanellaceae</taxon>
        <taxon>Shewanella</taxon>
    </lineage>
</organism>